<evidence type="ECO:0000313" key="2">
    <source>
        <dbReference type="Proteomes" id="UP000237105"/>
    </source>
</evidence>
<dbReference type="EMBL" id="JXTB01000146">
    <property type="protein sequence ID" value="PON58715.1"/>
    <property type="molecule type" value="Genomic_DNA"/>
</dbReference>
<sequence length="45" mass="5193">MYPPIREKVTLGGTVMEHHFREGVLQQIREELVGLADGFDLRQIL</sequence>
<comment type="caution">
    <text evidence="1">The sequence shown here is derived from an EMBL/GenBank/DDBJ whole genome shotgun (WGS) entry which is preliminary data.</text>
</comment>
<accession>A0A2P5CCI8</accession>
<dbReference type="AlphaFoldDB" id="A0A2P5CCI8"/>
<proteinExistence type="predicted"/>
<name>A0A2P5CCI8_PARAD</name>
<gene>
    <name evidence="1" type="ORF">PanWU01x14_164510</name>
</gene>
<dbReference type="Proteomes" id="UP000237105">
    <property type="component" value="Unassembled WGS sequence"/>
</dbReference>
<dbReference type="OrthoDB" id="10419171at2759"/>
<reference evidence="2" key="1">
    <citation type="submission" date="2016-06" db="EMBL/GenBank/DDBJ databases">
        <title>Parallel loss of symbiosis genes in relatives of nitrogen-fixing non-legume Parasponia.</title>
        <authorList>
            <person name="Van Velzen R."/>
            <person name="Holmer R."/>
            <person name="Bu F."/>
            <person name="Rutten L."/>
            <person name="Van Zeijl A."/>
            <person name="Liu W."/>
            <person name="Santuari L."/>
            <person name="Cao Q."/>
            <person name="Sharma T."/>
            <person name="Shen D."/>
            <person name="Roswanjaya Y."/>
            <person name="Wardhani T."/>
            <person name="Kalhor M.S."/>
            <person name="Jansen J."/>
            <person name="Van den Hoogen J."/>
            <person name="Gungor B."/>
            <person name="Hartog M."/>
            <person name="Hontelez J."/>
            <person name="Verver J."/>
            <person name="Yang W.-C."/>
            <person name="Schijlen E."/>
            <person name="Repin R."/>
            <person name="Schilthuizen M."/>
            <person name="Schranz E."/>
            <person name="Heidstra R."/>
            <person name="Miyata K."/>
            <person name="Fedorova E."/>
            <person name="Kohlen W."/>
            <person name="Bisseling T."/>
            <person name="Smit S."/>
            <person name="Geurts R."/>
        </authorList>
    </citation>
    <scope>NUCLEOTIDE SEQUENCE [LARGE SCALE GENOMIC DNA]</scope>
    <source>
        <strain evidence="2">cv. WU1-14</strain>
    </source>
</reference>
<evidence type="ECO:0000313" key="1">
    <source>
        <dbReference type="EMBL" id="PON58715.1"/>
    </source>
</evidence>
<keyword evidence="2" id="KW-1185">Reference proteome</keyword>
<organism evidence="1 2">
    <name type="scientific">Parasponia andersonii</name>
    <name type="common">Sponia andersonii</name>
    <dbReference type="NCBI Taxonomy" id="3476"/>
    <lineage>
        <taxon>Eukaryota</taxon>
        <taxon>Viridiplantae</taxon>
        <taxon>Streptophyta</taxon>
        <taxon>Embryophyta</taxon>
        <taxon>Tracheophyta</taxon>
        <taxon>Spermatophyta</taxon>
        <taxon>Magnoliopsida</taxon>
        <taxon>eudicotyledons</taxon>
        <taxon>Gunneridae</taxon>
        <taxon>Pentapetalae</taxon>
        <taxon>rosids</taxon>
        <taxon>fabids</taxon>
        <taxon>Rosales</taxon>
        <taxon>Cannabaceae</taxon>
        <taxon>Parasponia</taxon>
    </lineage>
</organism>
<protein>
    <submittedName>
        <fullName evidence="1">Uncharacterized protein</fullName>
    </submittedName>
</protein>